<dbReference type="InterPro" id="IPR042337">
    <property type="entry name" value="GSE1"/>
</dbReference>
<protein>
    <submittedName>
        <fullName evidence="3">DUF3736 domain-containing protein</fullName>
    </submittedName>
</protein>
<dbReference type="Pfam" id="PF12540">
    <property type="entry name" value="DUF3736"/>
    <property type="match status" value="1"/>
</dbReference>
<organism evidence="3 4">
    <name type="scientific">Caerostris extrusa</name>
    <name type="common">Bark spider</name>
    <name type="synonym">Caerostris bankana</name>
    <dbReference type="NCBI Taxonomy" id="172846"/>
    <lineage>
        <taxon>Eukaryota</taxon>
        <taxon>Metazoa</taxon>
        <taxon>Ecdysozoa</taxon>
        <taxon>Arthropoda</taxon>
        <taxon>Chelicerata</taxon>
        <taxon>Arachnida</taxon>
        <taxon>Araneae</taxon>
        <taxon>Araneomorphae</taxon>
        <taxon>Entelegynae</taxon>
        <taxon>Araneoidea</taxon>
        <taxon>Araneidae</taxon>
        <taxon>Caerostris</taxon>
    </lineage>
</organism>
<reference evidence="3 4" key="1">
    <citation type="submission" date="2021-06" db="EMBL/GenBank/DDBJ databases">
        <title>Caerostris extrusa draft genome.</title>
        <authorList>
            <person name="Kono N."/>
            <person name="Arakawa K."/>
        </authorList>
    </citation>
    <scope>NUCLEOTIDE SEQUENCE [LARGE SCALE GENOMIC DNA]</scope>
</reference>
<name>A0AAV4U2A2_CAEEX</name>
<proteinExistence type="predicted"/>
<accession>A0AAV4U2A2</accession>
<evidence type="ECO:0000256" key="1">
    <source>
        <dbReference type="SAM" id="MobiDB-lite"/>
    </source>
</evidence>
<comment type="caution">
    <text evidence="3">The sequence shown here is derived from an EMBL/GenBank/DDBJ whole genome shotgun (WGS) entry which is preliminary data.</text>
</comment>
<dbReference type="Proteomes" id="UP001054945">
    <property type="component" value="Unassembled WGS sequence"/>
</dbReference>
<dbReference type="EMBL" id="BPLR01012172">
    <property type="protein sequence ID" value="GIY51877.1"/>
    <property type="molecule type" value="Genomic_DNA"/>
</dbReference>
<feature type="region of interest" description="Disordered" evidence="1">
    <location>
        <begin position="70"/>
        <end position="100"/>
    </location>
</feature>
<feature type="region of interest" description="Disordered" evidence="1">
    <location>
        <begin position="1"/>
        <end position="34"/>
    </location>
</feature>
<dbReference type="AlphaFoldDB" id="A0AAV4U2A2"/>
<evidence type="ECO:0000313" key="3">
    <source>
        <dbReference type="EMBL" id="GIY51877.1"/>
    </source>
</evidence>
<evidence type="ECO:0000259" key="2">
    <source>
        <dbReference type="Pfam" id="PF12540"/>
    </source>
</evidence>
<feature type="domain" description="Genetic suppressor element-like" evidence="2">
    <location>
        <begin position="81"/>
        <end position="181"/>
    </location>
</feature>
<dbReference type="PANTHER" id="PTHR17608:SF4">
    <property type="entry name" value="GENETIC SUPPRESSOR ELEMENT 1"/>
    <property type="match status" value="1"/>
</dbReference>
<keyword evidence="4" id="KW-1185">Reference proteome</keyword>
<feature type="compositionally biased region" description="Basic and acidic residues" evidence="1">
    <location>
        <begin position="78"/>
        <end position="100"/>
    </location>
</feature>
<dbReference type="PANTHER" id="PTHR17608">
    <property type="entry name" value="GENETIC SUPPRESSOR ELEMENT 1"/>
    <property type="match status" value="1"/>
</dbReference>
<evidence type="ECO:0000313" key="4">
    <source>
        <dbReference type="Proteomes" id="UP001054945"/>
    </source>
</evidence>
<dbReference type="InterPro" id="IPR022207">
    <property type="entry name" value="GSE-like"/>
</dbReference>
<gene>
    <name evidence="3" type="primary">AVEN_212230_2</name>
    <name evidence="3" type="ORF">CEXT_596261</name>
</gene>
<sequence>MTFSAQEPYTIPSKVPSNEKLHESLYSDTSSNKLPPYMLNEYSYMYQGDTNGYPSTFKGKEVLLARESKNQDVSINENEAHSFNEPVEKKRPPKKIEPEPGKSSFLSHLGLVTDSQRQALELKKCIRRHKILRERSLSPVEETIKKEINEYDSLHLAELSNRLCFSEDFQAKTEVLKSLGLMYLPPEQKKRDFVDMECCLTVKGVLIYKDPYCVSEVIIFLNNLKDGNNVKKPNMTQDESLSRFALPERSCAEKSESLVKDTKLPATSIQRLSSFLKPPMRTVTLPVPPLIPTSQIMSNNPDVSQNKNPSVVAAKDPRVRQLNKEFAQEFHNSVLQTTQMQLAEKKSIVPIVSLEMPFQKSPVSVISEKSDWLPFEYKPPLRWPGIEAIMESYECHISEQSMERKFLSESCQKLKTLNEKSNMEVECLRMKTEELIKEKHLLESKEQELLNSFEKLKVIIQHFR</sequence>